<evidence type="ECO:0000313" key="2">
    <source>
        <dbReference type="EMBL" id="CCU71931.1"/>
    </source>
</evidence>
<proteinExistence type="predicted"/>
<gene>
    <name evidence="2" type="ORF">TOL_1506</name>
</gene>
<dbReference type="Proteomes" id="UP000011866">
    <property type="component" value="Chromosome"/>
</dbReference>
<dbReference type="InterPro" id="IPR003615">
    <property type="entry name" value="HNH_nuc"/>
</dbReference>
<dbReference type="GO" id="GO:0004519">
    <property type="term" value="F:endonuclease activity"/>
    <property type="evidence" value="ECO:0007669"/>
    <property type="project" value="UniProtKB-KW"/>
</dbReference>
<reference evidence="2 3" key="1">
    <citation type="journal article" date="2013" name="Genome Announc.">
        <title>Genome Sequence of Thalassolituus oleivorans MIL-1 (DSM 14913T).</title>
        <authorList>
            <person name="Golyshin P.N."/>
            <person name="Werner J."/>
            <person name="Chernikova T.N."/>
            <person name="Tran H."/>
            <person name="Ferrer M."/>
            <person name="Yakimov M.M."/>
            <person name="Teeling H."/>
            <person name="Golyshina O.V."/>
        </authorList>
    </citation>
    <scope>NUCLEOTIDE SEQUENCE [LARGE SCALE GENOMIC DNA]</scope>
    <source>
        <strain evidence="2 3">MIL-1</strain>
    </source>
</reference>
<dbReference type="Gene3D" id="1.10.30.50">
    <property type="match status" value="1"/>
</dbReference>
<name>M5DR66_9GAMM</name>
<dbReference type="CDD" id="cd00085">
    <property type="entry name" value="HNHc"/>
    <property type="match status" value="1"/>
</dbReference>
<feature type="domain" description="HNH" evidence="1">
    <location>
        <begin position="172"/>
        <end position="226"/>
    </location>
</feature>
<dbReference type="PATRIC" id="fig|1298593.3.peg.1440"/>
<dbReference type="AlphaFoldDB" id="M5DR66"/>
<evidence type="ECO:0000313" key="3">
    <source>
        <dbReference type="Proteomes" id="UP000011866"/>
    </source>
</evidence>
<keyword evidence="2" id="KW-0255">Endonuclease</keyword>
<dbReference type="RefSeq" id="WP_015486664.1">
    <property type="nucleotide sequence ID" value="NC_020888.1"/>
</dbReference>
<keyword evidence="3" id="KW-1185">Reference proteome</keyword>
<dbReference type="eggNOG" id="COG3183">
    <property type="taxonomic scope" value="Bacteria"/>
</dbReference>
<protein>
    <submittedName>
        <fullName evidence="2">HNH endonuclease</fullName>
    </submittedName>
</protein>
<organism evidence="2 3">
    <name type="scientific">Thalassolituus oleivorans MIL-1</name>
    <dbReference type="NCBI Taxonomy" id="1298593"/>
    <lineage>
        <taxon>Bacteria</taxon>
        <taxon>Pseudomonadati</taxon>
        <taxon>Pseudomonadota</taxon>
        <taxon>Gammaproteobacteria</taxon>
        <taxon>Oceanospirillales</taxon>
        <taxon>Oceanospirillaceae</taxon>
        <taxon>Thalassolituus</taxon>
    </lineage>
</organism>
<dbReference type="HOGENOM" id="CLU_105895_0_0_6"/>
<dbReference type="GO" id="GO:0003676">
    <property type="term" value="F:nucleic acid binding"/>
    <property type="evidence" value="ECO:0007669"/>
    <property type="project" value="InterPro"/>
</dbReference>
<dbReference type="Pfam" id="PF01844">
    <property type="entry name" value="HNH"/>
    <property type="match status" value="1"/>
</dbReference>
<keyword evidence="2" id="KW-0378">Hydrolase</keyword>
<dbReference type="GO" id="GO:0008270">
    <property type="term" value="F:zinc ion binding"/>
    <property type="evidence" value="ECO:0007669"/>
    <property type="project" value="InterPro"/>
</dbReference>
<dbReference type="KEGG" id="tol:TOL_1506"/>
<sequence>MSRKQFIESQGATCKNWNWSWSFINDAEKLIIFGAWDVNDDGNMTLIFSEDWEISPKGGKQPGYPQSREHIRLIEEEGYQLKTFPMEYMAASEEDGAPAKIKGFTPKLTEKTLVRIDNSWYASDETQGTRLPEEVDPKEVFKEGASKTVTVNQYERSAEARSKCLTHHGYKCAVCSFDFEETYGEIGKNYIHVHHIVPISEIRKEYELNPVTELVPVCPNCHAMIHITRPALSIQQLRQIIESRT</sequence>
<evidence type="ECO:0000259" key="1">
    <source>
        <dbReference type="Pfam" id="PF01844"/>
    </source>
</evidence>
<dbReference type="GeneID" id="79178599"/>
<keyword evidence="2" id="KW-0540">Nuclease</keyword>
<accession>M5DR66</accession>
<dbReference type="EMBL" id="HF680312">
    <property type="protein sequence ID" value="CCU71931.1"/>
    <property type="molecule type" value="Genomic_DNA"/>
</dbReference>
<dbReference type="InterPro" id="IPR002711">
    <property type="entry name" value="HNH"/>
</dbReference>